<dbReference type="PANTHER" id="PTHR30514:SF1">
    <property type="entry name" value="HTH-TYPE TRANSCRIPTIONAL REGULATOR HEXR-RELATED"/>
    <property type="match status" value="1"/>
</dbReference>
<feature type="domain" description="SIS" evidence="5">
    <location>
        <begin position="121"/>
        <end position="261"/>
    </location>
</feature>
<organism evidence="6 7">
    <name type="scientific">Notoacmeibacter ruber</name>
    <dbReference type="NCBI Taxonomy" id="2670375"/>
    <lineage>
        <taxon>Bacteria</taxon>
        <taxon>Pseudomonadati</taxon>
        <taxon>Pseudomonadota</taxon>
        <taxon>Alphaproteobacteria</taxon>
        <taxon>Hyphomicrobiales</taxon>
        <taxon>Notoacmeibacteraceae</taxon>
        <taxon>Notoacmeibacter</taxon>
    </lineage>
</organism>
<evidence type="ECO:0000259" key="5">
    <source>
        <dbReference type="PROSITE" id="PS51464"/>
    </source>
</evidence>
<dbReference type="PANTHER" id="PTHR30514">
    <property type="entry name" value="GLUCOKINASE"/>
    <property type="match status" value="1"/>
</dbReference>
<sequence>MLNNHTPVLPNIKISAPNMTPTMQRIAAFVLDHPEETTQMSVEELSTHIKVSIASVYRFCREMNYQTFSHLKLAIARELSTQVRDGSPDSDGEPAHTLFDEYAEKVRETGSFLNAKTLASVTDLILRSDRIMVVGLGASGIGASFLHYKFSRAGIVCHRPMDMHLATMLASSFGPKDLLIVFSASGATRDIVDICGLATKSKTPIVGITSRRKNPVEKYSTFHLVAVASDSPVTSGSGASVISQIALADSIYIDIYNRNESIRKHVELTTDTIISKHL</sequence>
<gene>
    <name evidence="6" type="ORF">D8780_15160</name>
</gene>
<evidence type="ECO:0000313" key="6">
    <source>
        <dbReference type="EMBL" id="RLQ85292.1"/>
    </source>
</evidence>
<evidence type="ECO:0000256" key="1">
    <source>
        <dbReference type="ARBA" id="ARBA00023015"/>
    </source>
</evidence>
<evidence type="ECO:0000256" key="3">
    <source>
        <dbReference type="ARBA" id="ARBA00023163"/>
    </source>
</evidence>
<evidence type="ECO:0000256" key="2">
    <source>
        <dbReference type="ARBA" id="ARBA00023125"/>
    </source>
</evidence>
<dbReference type="GO" id="GO:0097367">
    <property type="term" value="F:carbohydrate derivative binding"/>
    <property type="evidence" value="ECO:0007669"/>
    <property type="project" value="InterPro"/>
</dbReference>
<dbReference type="PROSITE" id="PS51071">
    <property type="entry name" value="HTH_RPIR"/>
    <property type="match status" value="1"/>
</dbReference>
<evidence type="ECO:0000259" key="4">
    <source>
        <dbReference type="PROSITE" id="PS51071"/>
    </source>
</evidence>
<dbReference type="Proteomes" id="UP000281094">
    <property type="component" value="Unassembled WGS sequence"/>
</dbReference>
<dbReference type="InterPro" id="IPR009057">
    <property type="entry name" value="Homeodomain-like_sf"/>
</dbReference>
<dbReference type="InterPro" id="IPR001347">
    <property type="entry name" value="SIS_dom"/>
</dbReference>
<dbReference type="InterPro" id="IPR000281">
    <property type="entry name" value="HTH_RpiR"/>
</dbReference>
<dbReference type="GO" id="GO:0003700">
    <property type="term" value="F:DNA-binding transcription factor activity"/>
    <property type="evidence" value="ECO:0007669"/>
    <property type="project" value="InterPro"/>
</dbReference>
<dbReference type="Gene3D" id="1.10.10.10">
    <property type="entry name" value="Winged helix-like DNA-binding domain superfamily/Winged helix DNA-binding domain"/>
    <property type="match status" value="1"/>
</dbReference>
<dbReference type="InterPro" id="IPR036388">
    <property type="entry name" value="WH-like_DNA-bd_sf"/>
</dbReference>
<dbReference type="InterPro" id="IPR046348">
    <property type="entry name" value="SIS_dom_sf"/>
</dbReference>
<name>A0A3L7J9W3_9HYPH</name>
<keyword evidence="2" id="KW-0238">DNA-binding</keyword>
<dbReference type="Pfam" id="PF01380">
    <property type="entry name" value="SIS"/>
    <property type="match status" value="1"/>
</dbReference>
<dbReference type="AlphaFoldDB" id="A0A3L7J9W3"/>
<dbReference type="PROSITE" id="PS51464">
    <property type="entry name" value="SIS"/>
    <property type="match status" value="1"/>
</dbReference>
<protein>
    <submittedName>
        <fullName evidence="6">MurR/RpiR family transcriptional regulator</fullName>
    </submittedName>
</protein>
<proteinExistence type="predicted"/>
<dbReference type="SUPFAM" id="SSF46689">
    <property type="entry name" value="Homeodomain-like"/>
    <property type="match status" value="1"/>
</dbReference>
<dbReference type="Gene3D" id="3.40.50.10490">
    <property type="entry name" value="Glucose-6-phosphate isomerase like protein, domain 1"/>
    <property type="match status" value="1"/>
</dbReference>
<dbReference type="GO" id="GO:0003677">
    <property type="term" value="F:DNA binding"/>
    <property type="evidence" value="ECO:0007669"/>
    <property type="project" value="UniProtKB-KW"/>
</dbReference>
<dbReference type="InterPro" id="IPR047640">
    <property type="entry name" value="RpiR-like"/>
</dbReference>
<dbReference type="GO" id="GO:1901135">
    <property type="term" value="P:carbohydrate derivative metabolic process"/>
    <property type="evidence" value="ECO:0007669"/>
    <property type="project" value="InterPro"/>
</dbReference>
<dbReference type="CDD" id="cd05013">
    <property type="entry name" value="SIS_RpiR"/>
    <property type="match status" value="1"/>
</dbReference>
<reference evidence="6 7" key="1">
    <citation type="submission" date="2018-10" db="EMBL/GenBank/DDBJ databases">
        <title>Notoacmeibacter sp. M2BS9Y-3-1, whole genome shotgun sequence.</title>
        <authorList>
            <person name="Tuo L."/>
        </authorList>
    </citation>
    <scope>NUCLEOTIDE SEQUENCE [LARGE SCALE GENOMIC DNA]</scope>
    <source>
        <strain evidence="6 7">M2BS9Y-3-1</strain>
    </source>
</reference>
<feature type="domain" description="HTH rpiR-type" evidence="4">
    <location>
        <begin position="6"/>
        <end position="82"/>
    </location>
</feature>
<keyword evidence="7" id="KW-1185">Reference proteome</keyword>
<evidence type="ECO:0000313" key="7">
    <source>
        <dbReference type="Proteomes" id="UP000281094"/>
    </source>
</evidence>
<dbReference type="InterPro" id="IPR035472">
    <property type="entry name" value="RpiR-like_SIS"/>
</dbReference>
<keyword evidence="1" id="KW-0805">Transcription regulation</keyword>
<accession>A0A3L7J9W3</accession>
<comment type="caution">
    <text evidence="6">The sequence shown here is derived from an EMBL/GenBank/DDBJ whole genome shotgun (WGS) entry which is preliminary data.</text>
</comment>
<keyword evidence="3" id="KW-0804">Transcription</keyword>
<dbReference type="EMBL" id="RCWN01000002">
    <property type="protein sequence ID" value="RLQ85292.1"/>
    <property type="molecule type" value="Genomic_DNA"/>
</dbReference>
<dbReference type="Pfam" id="PF01418">
    <property type="entry name" value="HTH_6"/>
    <property type="match status" value="1"/>
</dbReference>
<dbReference type="SUPFAM" id="SSF53697">
    <property type="entry name" value="SIS domain"/>
    <property type="match status" value="1"/>
</dbReference>